<name>A0ACD3AKJ9_9AGAR</name>
<proteinExistence type="predicted"/>
<dbReference type="EMBL" id="ML208412">
    <property type="protein sequence ID" value="TFK66208.1"/>
    <property type="molecule type" value="Genomic_DNA"/>
</dbReference>
<protein>
    <submittedName>
        <fullName evidence="1">Uncharacterized protein</fullName>
    </submittedName>
</protein>
<accession>A0ACD3AKJ9</accession>
<evidence type="ECO:0000313" key="2">
    <source>
        <dbReference type="Proteomes" id="UP000308600"/>
    </source>
</evidence>
<dbReference type="Proteomes" id="UP000308600">
    <property type="component" value="Unassembled WGS sequence"/>
</dbReference>
<sequence>MATDELVKSHPIPDAAYYIRSKATQKVLGLTSSDAVLMQDKADDDDGQKWIFTKRGEIDKKKGIYSIANLERQNVRLGFGSQSANARVEGKDDLVTWTVWVSKNNTFQFNTGNPVFVIEAGSSGSRVTLQDEEGTTHQQWEIIVVKDTAENANTTTGTVHAKISTGQKYFIRNWHNSLLLSIGNKSANSIATNEIYAGNQTQKKMDPKAPVGQIWSVNHKGDGSYEIYNTAARQYLSFADGKNTAYSDLIGSQEPTKWCLNSVGGFAWVITSPESKLCVGFPNPTPHDNDKAFLVPDIITQNKIWFFEDATDAMTSLADKIAGIQVSRLSFTSAITPRNYRIRNEWPDLVQPLHER</sequence>
<keyword evidence="2" id="KW-1185">Reference proteome</keyword>
<organism evidence="1 2">
    <name type="scientific">Pluteus cervinus</name>
    <dbReference type="NCBI Taxonomy" id="181527"/>
    <lineage>
        <taxon>Eukaryota</taxon>
        <taxon>Fungi</taxon>
        <taxon>Dikarya</taxon>
        <taxon>Basidiomycota</taxon>
        <taxon>Agaricomycotina</taxon>
        <taxon>Agaricomycetes</taxon>
        <taxon>Agaricomycetidae</taxon>
        <taxon>Agaricales</taxon>
        <taxon>Pluteineae</taxon>
        <taxon>Pluteaceae</taxon>
        <taxon>Pluteus</taxon>
    </lineage>
</organism>
<evidence type="ECO:0000313" key="1">
    <source>
        <dbReference type="EMBL" id="TFK66208.1"/>
    </source>
</evidence>
<reference evidence="1 2" key="1">
    <citation type="journal article" date="2019" name="Nat. Ecol. Evol.">
        <title>Megaphylogeny resolves global patterns of mushroom evolution.</title>
        <authorList>
            <person name="Varga T."/>
            <person name="Krizsan K."/>
            <person name="Foldi C."/>
            <person name="Dima B."/>
            <person name="Sanchez-Garcia M."/>
            <person name="Sanchez-Ramirez S."/>
            <person name="Szollosi G.J."/>
            <person name="Szarkandi J.G."/>
            <person name="Papp V."/>
            <person name="Albert L."/>
            <person name="Andreopoulos W."/>
            <person name="Angelini C."/>
            <person name="Antonin V."/>
            <person name="Barry K.W."/>
            <person name="Bougher N.L."/>
            <person name="Buchanan P."/>
            <person name="Buyck B."/>
            <person name="Bense V."/>
            <person name="Catcheside P."/>
            <person name="Chovatia M."/>
            <person name="Cooper J."/>
            <person name="Damon W."/>
            <person name="Desjardin D."/>
            <person name="Finy P."/>
            <person name="Geml J."/>
            <person name="Haridas S."/>
            <person name="Hughes K."/>
            <person name="Justo A."/>
            <person name="Karasinski D."/>
            <person name="Kautmanova I."/>
            <person name="Kiss B."/>
            <person name="Kocsube S."/>
            <person name="Kotiranta H."/>
            <person name="LaButti K.M."/>
            <person name="Lechner B.E."/>
            <person name="Liimatainen K."/>
            <person name="Lipzen A."/>
            <person name="Lukacs Z."/>
            <person name="Mihaltcheva S."/>
            <person name="Morgado L.N."/>
            <person name="Niskanen T."/>
            <person name="Noordeloos M.E."/>
            <person name="Ohm R.A."/>
            <person name="Ortiz-Santana B."/>
            <person name="Ovrebo C."/>
            <person name="Racz N."/>
            <person name="Riley R."/>
            <person name="Savchenko A."/>
            <person name="Shiryaev A."/>
            <person name="Soop K."/>
            <person name="Spirin V."/>
            <person name="Szebenyi C."/>
            <person name="Tomsovsky M."/>
            <person name="Tulloss R.E."/>
            <person name="Uehling J."/>
            <person name="Grigoriev I.V."/>
            <person name="Vagvolgyi C."/>
            <person name="Papp T."/>
            <person name="Martin F.M."/>
            <person name="Miettinen O."/>
            <person name="Hibbett D.S."/>
            <person name="Nagy L.G."/>
        </authorList>
    </citation>
    <scope>NUCLEOTIDE SEQUENCE [LARGE SCALE GENOMIC DNA]</scope>
    <source>
        <strain evidence="1 2">NL-1719</strain>
    </source>
</reference>
<gene>
    <name evidence="1" type="ORF">BDN72DRAFT_157564</name>
</gene>